<dbReference type="CDD" id="cd01650">
    <property type="entry name" value="RT_nLTR_like"/>
    <property type="match status" value="1"/>
</dbReference>
<feature type="non-terminal residue" evidence="2">
    <location>
        <position position="1"/>
    </location>
</feature>
<dbReference type="InterPro" id="IPR043502">
    <property type="entry name" value="DNA/RNA_pol_sf"/>
</dbReference>
<dbReference type="PANTHER" id="PTHR47510">
    <property type="entry name" value="REVERSE TRANSCRIPTASE DOMAIN-CONTAINING PROTEIN"/>
    <property type="match status" value="1"/>
</dbReference>
<reference evidence="2 3" key="1">
    <citation type="submission" date="2024-05" db="EMBL/GenBank/DDBJ databases">
        <title>Genome sequencing and assembly of Indian major carp, Cirrhinus mrigala (Hamilton, 1822).</title>
        <authorList>
            <person name="Mohindra V."/>
            <person name="Chowdhury L.M."/>
            <person name="Lal K."/>
            <person name="Jena J.K."/>
        </authorList>
    </citation>
    <scope>NUCLEOTIDE SEQUENCE [LARGE SCALE GENOMIC DNA]</scope>
    <source>
        <strain evidence="2">CM1030</strain>
        <tissue evidence="2">Blood</tissue>
    </source>
</reference>
<dbReference type="Pfam" id="PF00078">
    <property type="entry name" value="RVT_1"/>
    <property type="match status" value="1"/>
</dbReference>
<evidence type="ECO:0000313" key="2">
    <source>
        <dbReference type="EMBL" id="KAL0188435.1"/>
    </source>
</evidence>
<organism evidence="2 3">
    <name type="scientific">Cirrhinus mrigala</name>
    <name type="common">Mrigala</name>
    <dbReference type="NCBI Taxonomy" id="683832"/>
    <lineage>
        <taxon>Eukaryota</taxon>
        <taxon>Metazoa</taxon>
        <taxon>Chordata</taxon>
        <taxon>Craniata</taxon>
        <taxon>Vertebrata</taxon>
        <taxon>Euteleostomi</taxon>
        <taxon>Actinopterygii</taxon>
        <taxon>Neopterygii</taxon>
        <taxon>Teleostei</taxon>
        <taxon>Ostariophysi</taxon>
        <taxon>Cypriniformes</taxon>
        <taxon>Cyprinidae</taxon>
        <taxon>Labeoninae</taxon>
        <taxon>Labeonini</taxon>
        <taxon>Cirrhinus</taxon>
    </lineage>
</organism>
<evidence type="ECO:0000259" key="1">
    <source>
        <dbReference type="PROSITE" id="PS50878"/>
    </source>
</evidence>
<keyword evidence="3" id="KW-1185">Reference proteome</keyword>
<sequence length="618" mass="69841">SDRTLVNLLPVYTPVVKEVKIWTEEASEQLRDCFYITDWDVLCSPHGEDIDSLIHCVTDYINFCVENTVLSRRVQCFPNNKPWVTSELKALLNEKKRAFLSVDKEELCRVQLELKYNIRRCKASYKLEQGMEQNNIREVWRGLKHISGHGKSGDVLQVIGDQAWANELNLFFNRFDSARPPAPSSHPSRQAIPPLSPFTPQLPAQHSALLPTVTEGSVSVSALDQSTPTPLRLTLDQVRRELKKTKARKATGPDNISSRLLRECADQLCEVVLFMFNLSLSLERVPALWKTCVVPVPKISHPKELNHYRPIVLTSHLMKAMERIVLSYLRNQVSSALDPLQFAYRSGIGVDDAIIYLLHRALSHLEAPGNTVRVMFFDFSSAFNTIQSSLLRGKLEVAGVDQHLAAWTIDYLTDRPQFIRLRDCVLNEVVCSTGVPQGTVLSPFLFTLYTADFKYNSHHCHLQKFSDDTAIVGCVSGENEQEYRGVIADFVDWCEGNHLPLNTSKTKELVLDFRRNSPACTPVSIQGSDIEIVNTFKYLGVHLNNKLDWSTNTDALYRKGQIVLYAVVDRKRLNKLVKRAGSVPGCTLDTIEKYKTVTSIVQEGAFSLIIPPHSYKTL</sequence>
<dbReference type="Proteomes" id="UP001529510">
    <property type="component" value="Unassembled WGS sequence"/>
</dbReference>
<gene>
    <name evidence="2" type="ORF">M9458_015534</name>
</gene>
<dbReference type="EMBL" id="JAMKFB020000007">
    <property type="protein sequence ID" value="KAL0188435.1"/>
    <property type="molecule type" value="Genomic_DNA"/>
</dbReference>
<feature type="domain" description="Reverse transcriptase" evidence="1">
    <location>
        <begin position="277"/>
        <end position="543"/>
    </location>
</feature>
<name>A0ABD0QRG6_CIRMR</name>
<dbReference type="PANTHER" id="PTHR47510:SF3">
    <property type="entry name" value="ENDO_EXONUCLEASE_PHOSPHATASE DOMAIN-CONTAINING PROTEIN"/>
    <property type="match status" value="1"/>
</dbReference>
<accession>A0ABD0QRG6</accession>
<comment type="caution">
    <text evidence="2">The sequence shown here is derived from an EMBL/GenBank/DDBJ whole genome shotgun (WGS) entry which is preliminary data.</text>
</comment>
<dbReference type="AlphaFoldDB" id="A0ABD0QRG6"/>
<evidence type="ECO:0000313" key="3">
    <source>
        <dbReference type="Proteomes" id="UP001529510"/>
    </source>
</evidence>
<dbReference type="InterPro" id="IPR000477">
    <property type="entry name" value="RT_dom"/>
</dbReference>
<proteinExistence type="predicted"/>
<protein>
    <recommendedName>
        <fullName evidence="1">Reverse transcriptase domain-containing protein</fullName>
    </recommendedName>
</protein>
<dbReference type="SUPFAM" id="SSF56672">
    <property type="entry name" value="DNA/RNA polymerases"/>
    <property type="match status" value="1"/>
</dbReference>
<dbReference type="PROSITE" id="PS50878">
    <property type="entry name" value="RT_POL"/>
    <property type="match status" value="1"/>
</dbReference>